<dbReference type="SUPFAM" id="SSF55874">
    <property type="entry name" value="ATPase domain of HSP90 chaperone/DNA topoisomerase II/histidine kinase"/>
    <property type="match status" value="1"/>
</dbReference>
<dbReference type="RefSeq" id="WP_236891481.1">
    <property type="nucleotide sequence ID" value="NZ_AP024488.1"/>
</dbReference>
<dbReference type="Proteomes" id="UP001320148">
    <property type="component" value="Chromosome"/>
</dbReference>
<protein>
    <recommendedName>
        <fullName evidence="2">Histidine kinase/HSP90-like ATPase domain-containing protein</fullName>
    </recommendedName>
</protein>
<dbReference type="Gene3D" id="3.30.565.10">
    <property type="entry name" value="Histidine kinase-like ATPase, C-terminal domain"/>
    <property type="match status" value="1"/>
</dbReference>
<dbReference type="InterPro" id="IPR036890">
    <property type="entry name" value="HATPase_C_sf"/>
</dbReference>
<dbReference type="InterPro" id="IPR050267">
    <property type="entry name" value="Anti-sigma-factor_SerPK"/>
</dbReference>
<evidence type="ECO:0000259" key="2">
    <source>
        <dbReference type="Pfam" id="PF13581"/>
    </source>
</evidence>
<keyword evidence="1" id="KW-0418">Kinase</keyword>
<feature type="domain" description="Histidine kinase/HSP90-like ATPase" evidence="2">
    <location>
        <begin position="16"/>
        <end position="134"/>
    </location>
</feature>
<dbReference type="CDD" id="cd16936">
    <property type="entry name" value="HATPase_RsbW-like"/>
    <property type="match status" value="1"/>
</dbReference>
<reference evidence="3 4" key="1">
    <citation type="submission" date="2021-02" db="EMBL/GenBank/DDBJ databases">
        <title>Complete genome of Desulfoluna sp. strain ASN36.</title>
        <authorList>
            <person name="Takahashi A."/>
            <person name="Kojima H."/>
            <person name="Fukui M."/>
        </authorList>
    </citation>
    <scope>NUCLEOTIDE SEQUENCE [LARGE SCALE GENOMIC DNA]</scope>
    <source>
        <strain evidence="3 4">ASN36</strain>
    </source>
</reference>
<dbReference type="EMBL" id="AP024488">
    <property type="protein sequence ID" value="BCS95210.1"/>
    <property type="molecule type" value="Genomic_DNA"/>
</dbReference>
<dbReference type="PANTHER" id="PTHR35526:SF3">
    <property type="entry name" value="ANTI-SIGMA-F FACTOR RSBW"/>
    <property type="match status" value="1"/>
</dbReference>
<evidence type="ECO:0000313" key="3">
    <source>
        <dbReference type="EMBL" id="BCS95210.1"/>
    </source>
</evidence>
<evidence type="ECO:0000256" key="1">
    <source>
        <dbReference type="ARBA" id="ARBA00022527"/>
    </source>
</evidence>
<keyword evidence="4" id="KW-1185">Reference proteome</keyword>
<dbReference type="PANTHER" id="PTHR35526">
    <property type="entry name" value="ANTI-SIGMA-F FACTOR RSBW-RELATED"/>
    <property type="match status" value="1"/>
</dbReference>
<dbReference type="InterPro" id="IPR003594">
    <property type="entry name" value="HATPase_dom"/>
</dbReference>
<proteinExistence type="predicted"/>
<sequence>MPDTERPIIEKTLHVQSDLQVLAEVRRFLREVFAGVPDDPVDRMELAANEVTANIIRHAYQGQPEHPITIRAALRDDRICVSFIDHGSSFEPDEVPQPLFDGSQEGGFGLFIVSQVVDRFTYHPNEDENHTSLCIFLP</sequence>
<name>A0ABM7PCB9_9BACT</name>
<gene>
    <name evidence="3" type="ORF">DSLASN_08420</name>
</gene>
<accession>A0ABM7PCB9</accession>
<keyword evidence="1" id="KW-0723">Serine/threonine-protein kinase</keyword>
<keyword evidence="1" id="KW-0808">Transferase</keyword>
<dbReference type="Pfam" id="PF13581">
    <property type="entry name" value="HATPase_c_2"/>
    <property type="match status" value="1"/>
</dbReference>
<organism evidence="3 4">
    <name type="scientific">Desulfoluna limicola</name>
    <dbReference type="NCBI Taxonomy" id="2810562"/>
    <lineage>
        <taxon>Bacteria</taxon>
        <taxon>Pseudomonadati</taxon>
        <taxon>Thermodesulfobacteriota</taxon>
        <taxon>Desulfobacteria</taxon>
        <taxon>Desulfobacterales</taxon>
        <taxon>Desulfolunaceae</taxon>
        <taxon>Desulfoluna</taxon>
    </lineage>
</organism>
<evidence type="ECO:0000313" key="4">
    <source>
        <dbReference type="Proteomes" id="UP001320148"/>
    </source>
</evidence>